<organism evidence="1 2">
    <name type="scientific">Nitrosopumilus cobalaminigenes</name>
    <dbReference type="NCBI Taxonomy" id="1470066"/>
    <lineage>
        <taxon>Archaea</taxon>
        <taxon>Nitrososphaerota</taxon>
        <taxon>Nitrososphaeria</taxon>
        <taxon>Nitrosopumilales</taxon>
        <taxon>Nitrosopumilaceae</taxon>
        <taxon>Nitrosopumilus</taxon>
    </lineage>
</organism>
<protein>
    <submittedName>
        <fullName evidence="1">Uncharacterized protein</fullName>
    </submittedName>
</protein>
<dbReference type="KEGG" id="ncl:C5F47_05300"/>
<name>A0A7D5RBZ0_9ARCH</name>
<dbReference type="RefSeq" id="WP_179360101.1">
    <property type="nucleotide sequence ID" value="NZ_CP026993.1"/>
</dbReference>
<keyword evidence="2" id="KW-1185">Reference proteome</keyword>
<reference evidence="1 2" key="1">
    <citation type="submission" date="2018-02" db="EMBL/GenBank/DDBJ databases">
        <title>Complete genome of Nitrosopumilus cobalaminigenes HCA1.</title>
        <authorList>
            <person name="Qin W."/>
            <person name="Zheng Y."/>
            <person name="Stahl D.A."/>
        </authorList>
    </citation>
    <scope>NUCLEOTIDE SEQUENCE [LARGE SCALE GENOMIC DNA]</scope>
    <source>
        <strain evidence="1 2">HCA1</strain>
    </source>
</reference>
<proteinExistence type="predicted"/>
<dbReference type="EMBL" id="CP026993">
    <property type="protein sequence ID" value="QLH03005.1"/>
    <property type="molecule type" value="Genomic_DNA"/>
</dbReference>
<accession>A0A7D5RBZ0</accession>
<evidence type="ECO:0000313" key="2">
    <source>
        <dbReference type="Proteomes" id="UP000509771"/>
    </source>
</evidence>
<dbReference type="GeneID" id="56059432"/>
<sequence>MDKKSKKLIKIKTEEEFKELLSQGYIVVDRSGTIAMAKNEKGELETTKNFGHIFLEKNNERITVDCSELGALFALQYNQFANIDGVYMDKISDHTAKSDVEMYTYEHFDKRRKPCVHVEKINSKNFKKIIDFLKEYADSEIKLYQQNNSGKNMFNLFSNVLILYENNDEIDCEIIDKNRTSIQKILELKNKSKEIQNCFAFSYFYIYSKSNKSKFSPDVFLGCIFYDLKNEKTISFNLSSRYENEPNPKVKTPELFIKSCKMLLEKSYQQENFLSMMHVSLFHANYTPLPWMYFSALYPFEYESDNDHTSQITIPEFFLFGISKELNTEDSFYYQNVTQNSRGSAVIRFDLLDEKKIDYNLRFDVSKGEKFLHIDFGHYVDGKMTKFLAHYPLDMDTIQKFSKRLFVSIMSAGFYDPDFGKILKNKIKNIAEIVKQYKELSEPLKIMHLSDEKAKWLEDNYLSEDYKKIFNDEFVNEVKYKQILKQYPHLYSKNQKGEIGFSHEGLMVVIRCIKEENIKLNFLEKYYSKHSIDHDEK</sequence>
<dbReference type="Proteomes" id="UP000509771">
    <property type="component" value="Chromosome"/>
</dbReference>
<dbReference type="AlphaFoldDB" id="A0A7D5RBZ0"/>
<gene>
    <name evidence="1" type="ORF">C5F47_05300</name>
</gene>
<evidence type="ECO:0000313" key="1">
    <source>
        <dbReference type="EMBL" id="QLH03005.1"/>
    </source>
</evidence>